<gene>
    <name evidence="3" type="ORF">F9B16_25315</name>
</gene>
<feature type="region of interest" description="Disordered" evidence="1">
    <location>
        <begin position="307"/>
        <end position="336"/>
    </location>
</feature>
<dbReference type="RefSeq" id="WP_151542615.1">
    <property type="nucleotide sequence ID" value="NZ_WBMR01000080.1"/>
</dbReference>
<feature type="signal peptide" evidence="2">
    <location>
        <begin position="1"/>
        <end position="22"/>
    </location>
</feature>
<feature type="compositionally biased region" description="Gly residues" evidence="1">
    <location>
        <begin position="310"/>
        <end position="336"/>
    </location>
</feature>
<dbReference type="InterPro" id="IPR047910">
    <property type="entry name" value="SCO0930-like"/>
</dbReference>
<dbReference type="NCBIfam" id="NF040526">
    <property type="entry name" value="SCO0930_lipo"/>
    <property type="match status" value="1"/>
</dbReference>
<reference evidence="3 4" key="1">
    <citation type="submission" date="2019-09" db="EMBL/GenBank/DDBJ databases">
        <title>Actinomadura physcomitrii sp. nov., a novel actinomycete isolated from moss [Physcomitrium sphaericum (Ludw) Fuernr].</title>
        <authorList>
            <person name="Liu C."/>
            <person name="Zhuang X."/>
        </authorList>
    </citation>
    <scope>NUCLEOTIDE SEQUENCE [LARGE SCALE GENOMIC DNA]</scope>
    <source>
        <strain evidence="3 4">CYP1-1B</strain>
    </source>
</reference>
<name>A0A6L3VWY0_9ACTN</name>
<dbReference type="PANTHER" id="PTHR39335:SF1">
    <property type="entry name" value="BLL4220 PROTEIN"/>
    <property type="match status" value="1"/>
</dbReference>
<keyword evidence="2" id="KW-0732">Signal</keyword>
<dbReference type="PROSITE" id="PS51257">
    <property type="entry name" value="PROKAR_LIPOPROTEIN"/>
    <property type="match status" value="1"/>
</dbReference>
<dbReference type="Pfam" id="PF03640">
    <property type="entry name" value="Lipoprotein_15"/>
    <property type="match status" value="4"/>
</dbReference>
<dbReference type="OrthoDB" id="597632at2"/>
<sequence length="336" mass="34991">MHFPRWAFPAAAALIASGMVLSACGQENGNGKGQRNAAAGSRAQADPSASAAPSPSAAPTTLEVASVTKLGKVVTDGQGRTLYRFDDDTAKPPASTCAGACAKAWPPVWANGAATQVKGVEAALVGKVRRPDGKWQVTLAGWPLYRYVKDQSPGDVRGQGVGKKWYAAAPTGKKALAAAKTANKWKGWTVVKAKNDPKFGMILTDGNGRTLYRYDKDTSKPPNSTCFGACKKAWPPAVFNGWKHLKLEGVSRKVVNFIERKDDGKCQLTINGWPMYFYEKDKQPGDTKGQGVGGVWWLTRPSGAKIMTGAGSGGGSGTGTGGGSGGGSGYGTGGGY</sequence>
<evidence type="ECO:0008006" key="5">
    <source>
        <dbReference type="Google" id="ProtNLM"/>
    </source>
</evidence>
<feature type="region of interest" description="Disordered" evidence="1">
    <location>
        <begin position="28"/>
        <end position="59"/>
    </location>
</feature>
<dbReference type="AlphaFoldDB" id="A0A6L3VWY0"/>
<evidence type="ECO:0000256" key="1">
    <source>
        <dbReference type="SAM" id="MobiDB-lite"/>
    </source>
</evidence>
<dbReference type="InterPro" id="IPR005297">
    <property type="entry name" value="Lipoprotein_repeat"/>
</dbReference>
<dbReference type="EMBL" id="WBMR01000080">
    <property type="protein sequence ID" value="KAB2376452.1"/>
    <property type="molecule type" value="Genomic_DNA"/>
</dbReference>
<dbReference type="Proteomes" id="UP000483004">
    <property type="component" value="Unassembled WGS sequence"/>
</dbReference>
<dbReference type="PANTHER" id="PTHR39335">
    <property type="entry name" value="BLL4220 PROTEIN"/>
    <property type="match status" value="1"/>
</dbReference>
<feature type="compositionally biased region" description="Low complexity" evidence="1">
    <location>
        <begin position="47"/>
        <end position="59"/>
    </location>
</feature>
<comment type="caution">
    <text evidence="3">The sequence shown here is derived from an EMBL/GenBank/DDBJ whole genome shotgun (WGS) entry which is preliminary data.</text>
</comment>
<keyword evidence="4" id="KW-1185">Reference proteome</keyword>
<evidence type="ECO:0000313" key="3">
    <source>
        <dbReference type="EMBL" id="KAB2376452.1"/>
    </source>
</evidence>
<evidence type="ECO:0000256" key="2">
    <source>
        <dbReference type="SAM" id="SignalP"/>
    </source>
</evidence>
<organism evidence="3 4">
    <name type="scientific">Actinomadura montaniterrae</name>
    <dbReference type="NCBI Taxonomy" id="1803903"/>
    <lineage>
        <taxon>Bacteria</taxon>
        <taxon>Bacillati</taxon>
        <taxon>Actinomycetota</taxon>
        <taxon>Actinomycetes</taxon>
        <taxon>Streptosporangiales</taxon>
        <taxon>Thermomonosporaceae</taxon>
        <taxon>Actinomadura</taxon>
    </lineage>
</organism>
<dbReference type="GO" id="GO:0043448">
    <property type="term" value="P:alkane catabolic process"/>
    <property type="evidence" value="ECO:0007669"/>
    <property type="project" value="TreeGrafter"/>
</dbReference>
<protein>
    <recommendedName>
        <fullName evidence="5">Lipoprotein</fullName>
    </recommendedName>
</protein>
<feature type="chain" id="PRO_5039421432" description="Lipoprotein" evidence="2">
    <location>
        <begin position="23"/>
        <end position="336"/>
    </location>
</feature>
<accession>A0A6L3VWY0</accession>
<evidence type="ECO:0000313" key="4">
    <source>
        <dbReference type="Proteomes" id="UP000483004"/>
    </source>
</evidence>
<proteinExistence type="predicted"/>